<accession>A0A4R5P4R5</accession>
<evidence type="ECO:0000313" key="1">
    <source>
        <dbReference type="EMBL" id="TDH18010.1"/>
    </source>
</evidence>
<dbReference type="EMBL" id="RXLR01000024">
    <property type="protein sequence ID" value="TDH18010.1"/>
    <property type="molecule type" value="Genomic_DNA"/>
</dbReference>
<dbReference type="AlphaFoldDB" id="A0A4R5P4R5"/>
<dbReference type="RefSeq" id="WP_083069936.1">
    <property type="nucleotide sequence ID" value="NZ_MAFQ01000014.1"/>
</dbReference>
<sequence length="86" mass="9866">MTRQWPQPAPEDCWRAITKRGQDTEIRVPICAAPCHYGGLSAARKYSRAELGWIWHCNRRVSTPGQRCWQHSVVAEETNSSGESRR</sequence>
<reference evidence="1 2" key="1">
    <citation type="journal article" date="2019" name="Sci. Rep.">
        <title>Extended insight into the Mycobacterium chelonae-abscessus complex through whole genome sequencing of Mycobacterium salmoniphilum outbreak and Mycobacterium salmoniphilum-like strains.</title>
        <authorList>
            <person name="Behra P.R.K."/>
            <person name="Das S."/>
            <person name="Pettersson B.M.F."/>
            <person name="Shirreff L."/>
            <person name="DuCote T."/>
            <person name="Jacobsson K.G."/>
            <person name="Ennis D.G."/>
            <person name="Kirsebom L.A."/>
        </authorList>
    </citation>
    <scope>NUCLEOTIDE SEQUENCE [LARGE SCALE GENOMIC DNA]</scope>
    <source>
        <strain evidence="1 2">DSM 45524</strain>
    </source>
</reference>
<proteinExistence type="predicted"/>
<name>A0A4R5P4R5_9MYCO</name>
<gene>
    <name evidence="1" type="ORF">EJ571_25115</name>
</gene>
<protein>
    <submittedName>
        <fullName evidence="1">Uncharacterized protein</fullName>
    </submittedName>
</protein>
<organism evidence="1 2">
    <name type="scientific">Mycobacteroides franklinii</name>
    <dbReference type="NCBI Taxonomy" id="948102"/>
    <lineage>
        <taxon>Bacteria</taxon>
        <taxon>Bacillati</taxon>
        <taxon>Actinomycetota</taxon>
        <taxon>Actinomycetes</taxon>
        <taxon>Mycobacteriales</taxon>
        <taxon>Mycobacteriaceae</taxon>
        <taxon>Mycobacteroides</taxon>
    </lineage>
</organism>
<evidence type="ECO:0000313" key="2">
    <source>
        <dbReference type="Proteomes" id="UP000295627"/>
    </source>
</evidence>
<comment type="caution">
    <text evidence="1">The sequence shown here is derived from an EMBL/GenBank/DDBJ whole genome shotgun (WGS) entry which is preliminary data.</text>
</comment>
<dbReference type="Proteomes" id="UP000295627">
    <property type="component" value="Unassembled WGS sequence"/>
</dbReference>